<proteinExistence type="predicted"/>
<dbReference type="Proteomes" id="UP001286456">
    <property type="component" value="Unassembled WGS sequence"/>
</dbReference>
<dbReference type="InterPro" id="IPR045518">
    <property type="entry name" value="2EXR"/>
</dbReference>
<dbReference type="AlphaFoldDB" id="A0AAE0IAD3"/>
<evidence type="ECO:0000313" key="3">
    <source>
        <dbReference type="EMBL" id="KAK3320631.1"/>
    </source>
</evidence>
<reference evidence="3" key="1">
    <citation type="journal article" date="2023" name="Mol. Phylogenet. Evol.">
        <title>Genome-scale phylogeny and comparative genomics of the fungal order Sordariales.</title>
        <authorList>
            <person name="Hensen N."/>
            <person name="Bonometti L."/>
            <person name="Westerberg I."/>
            <person name="Brannstrom I.O."/>
            <person name="Guillou S."/>
            <person name="Cros-Aarteil S."/>
            <person name="Calhoun S."/>
            <person name="Haridas S."/>
            <person name="Kuo A."/>
            <person name="Mondo S."/>
            <person name="Pangilinan J."/>
            <person name="Riley R."/>
            <person name="LaButti K."/>
            <person name="Andreopoulos B."/>
            <person name="Lipzen A."/>
            <person name="Chen C."/>
            <person name="Yan M."/>
            <person name="Daum C."/>
            <person name="Ng V."/>
            <person name="Clum A."/>
            <person name="Steindorff A."/>
            <person name="Ohm R.A."/>
            <person name="Martin F."/>
            <person name="Silar P."/>
            <person name="Natvig D.O."/>
            <person name="Lalanne C."/>
            <person name="Gautier V."/>
            <person name="Ament-Velasquez S.L."/>
            <person name="Kruys A."/>
            <person name="Hutchinson M.I."/>
            <person name="Powell A.J."/>
            <person name="Barry K."/>
            <person name="Miller A.N."/>
            <person name="Grigoriev I.V."/>
            <person name="Debuchy R."/>
            <person name="Gladieux P."/>
            <person name="Hiltunen Thoren M."/>
            <person name="Johannesson H."/>
        </authorList>
    </citation>
    <scope>NUCLEOTIDE SEQUENCE</scope>
    <source>
        <strain evidence="3">SMH4131-1</strain>
    </source>
</reference>
<name>A0AAE0IAD3_9PEZI</name>
<dbReference type="PANTHER" id="PTHR35910:SF6">
    <property type="entry name" value="2EXR DOMAIN-CONTAINING PROTEIN"/>
    <property type="match status" value="1"/>
</dbReference>
<sequence>MAQPTGSNSSFTLFPNLPSELQDQIWKEAASVPRLVRLDPEYDEDSGSDWETDSDDDEEEAVEDNRVHLYRKNGKRLNTWKICKRDNNNKTPETTSDSNVPAPPDFTKVPPLMFINHASRQATSSIYTIRFRFNIPGSDPLNNHAPKQQKVDMYILAPHDILLLTNGGMERVLAMKSLQHDGSSFPAFLKQQSRANQFIRATPGTIARWLEHCSPCTEEARAELARASQLLLPGARWPPATSSAIFANNNNHHHNTITNATTTNDNNSSARQASNHNNTRQFLTSSISLSRWIAGCDNGHIPAPGETVNPEITNQQSAAPIIFVLTVLRSPLNLNFVYSGLQWGLSNLPAGDWVPGSPYRPPYGCRWRARRGSHGTRPRVLDVITVR</sequence>
<dbReference type="PANTHER" id="PTHR35910">
    <property type="entry name" value="2EXR DOMAIN-CONTAINING PROTEIN"/>
    <property type="match status" value="1"/>
</dbReference>
<feature type="compositionally biased region" description="Acidic residues" evidence="1">
    <location>
        <begin position="41"/>
        <end position="62"/>
    </location>
</feature>
<feature type="region of interest" description="Disordered" evidence="1">
    <location>
        <begin position="83"/>
        <end position="103"/>
    </location>
</feature>
<dbReference type="EMBL" id="JAUEPO010000005">
    <property type="protein sequence ID" value="KAK3320631.1"/>
    <property type="molecule type" value="Genomic_DNA"/>
</dbReference>
<comment type="caution">
    <text evidence="3">The sequence shown here is derived from an EMBL/GenBank/DDBJ whole genome shotgun (WGS) entry which is preliminary data.</text>
</comment>
<gene>
    <name evidence="3" type="ORF">B0T19DRAFT_430088</name>
</gene>
<feature type="domain" description="2EXR" evidence="2">
    <location>
        <begin position="11"/>
        <end position="143"/>
    </location>
</feature>
<evidence type="ECO:0000256" key="1">
    <source>
        <dbReference type="SAM" id="MobiDB-lite"/>
    </source>
</evidence>
<dbReference type="Pfam" id="PF20150">
    <property type="entry name" value="2EXR"/>
    <property type="match status" value="1"/>
</dbReference>
<reference evidence="3" key="2">
    <citation type="submission" date="2023-06" db="EMBL/GenBank/DDBJ databases">
        <authorList>
            <consortium name="Lawrence Berkeley National Laboratory"/>
            <person name="Haridas S."/>
            <person name="Hensen N."/>
            <person name="Bonometti L."/>
            <person name="Westerberg I."/>
            <person name="Brannstrom I.O."/>
            <person name="Guillou S."/>
            <person name="Cros-Aarteil S."/>
            <person name="Calhoun S."/>
            <person name="Kuo A."/>
            <person name="Mondo S."/>
            <person name="Pangilinan J."/>
            <person name="Riley R."/>
            <person name="Labutti K."/>
            <person name="Andreopoulos B."/>
            <person name="Lipzen A."/>
            <person name="Chen C."/>
            <person name="Yanf M."/>
            <person name="Daum C."/>
            <person name="Ng V."/>
            <person name="Clum A."/>
            <person name="Steindorff A."/>
            <person name="Ohm R."/>
            <person name="Martin F."/>
            <person name="Silar P."/>
            <person name="Natvig D."/>
            <person name="Lalanne C."/>
            <person name="Gautier V."/>
            <person name="Ament-Velasquez S.L."/>
            <person name="Kruys A."/>
            <person name="Hutchinson M.I."/>
            <person name="Powell A.J."/>
            <person name="Barry K."/>
            <person name="Miller A.N."/>
            <person name="Grigoriev I.V."/>
            <person name="Debuchy R."/>
            <person name="Gladieux P."/>
            <person name="Thoren M.H."/>
            <person name="Johannesson H."/>
        </authorList>
    </citation>
    <scope>NUCLEOTIDE SEQUENCE</scope>
    <source>
        <strain evidence="3">SMH4131-1</strain>
    </source>
</reference>
<feature type="region of interest" description="Disordered" evidence="1">
    <location>
        <begin position="36"/>
        <end position="64"/>
    </location>
</feature>
<accession>A0AAE0IAD3</accession>
<evidence type="ECO:0000313" key="4">
    <source>
        <dbReference type="Proteomes" id="UP001286456"/>
    </source>
</evidence>
<evidence type="ECO:0000259" key="2">
    <source>
        <dbReference type="Pfam" id="PF20150"/>
    </source>
</evidence>
<feature type="compositionally biased region" description="Polar residues" evidence="1">
    <location>
        <begin position="89"/>
        <end position="99"/>
    </location>
</feature>
<organism evidence="3 4">
    <name type="scientific">Cercophora scortea</name>
    <dbReference type="NCBI Taxonomy" id="314031"/>
    <lineage>
        <taxon>Eukaryota</taxon>
        <taxon>Fungi</taxon>
        <taxon>Dikarya</taxon>
        <taxon>Ascomycota</taxon>
        <taxon>Pezizomycotina</taxon>
        <taxon>Sordariomycetes</taxon>
        <taxon>Sordariomycetidae</taxon>
        <taxon>Sordariales</taxon>
        <taxon>Lasiosphaeriaceae</taxon>
        <taxon>Cercophora</taxon>
    </lineage>
</organism>
<protein>
    <recommendedName>
        <fullName evidence="2">2EXR domain-containing protein</fullName>
    </recommendedName>
</protein>
<keyword evidence="4" id="KW-1185">Reference proteome</keyword>